<feature type="chain" id="PRO_5013118769" evidence="1">
    <location>
        <begin position="23"/>
        <end position="172"/>
    </location>
</feature>
<proteinExistence type="predicted"/>
<accession>A0A1Y1X7Q3</accession>
<comment type="caution">
    <text evidence="2">The sequence shown here is derived from an EMBL/GenBank/DDBJ whole genome shotgun (WGS) entry which is preliminary data.</text>
</comment>
<dbReference type="EMBL" id="MCFG01000120">
    <property type="protein sequence ID" value="ORX81364.1"/>
    <property type="molecule type" value="Genomic_DNA"/>
</dbReference>
<sequence length="172" mass="19949">MKFFNSLFYFLAVSCFNALVAGYPSYKPSEGSSYLDFPPFENDFTGKNGFYILYYENKNRFPTLVPALGCRLNMRDTTIFCRVEDSVDTEVIKKDFGGVAQLIIDDLKIYNPNNCKTFEKYLTEVTLYNEENIEDQIIGTTLGDLYSKKFSFKLNDECEFSAEFKKFHLEKS</sequence>
<dbReference type="PROSITE" id="PS51257">
    <property type="entry name" value="PROKAR_LIPOPROTEIN"/>
    <property type="match status" value="1"/>
</dbReference>
<keyword evidence="1" id="KW-0732">Signal</keyword>
<feature type="signal peptide" evidence="1">
    <location>
        <begin position="1"/>
        <end position="22"/>
    </location>
</feature>
<dbReference type="AlphaFoldDB" id="A0A1Y1X7Q3"/>
<protein>
    <submittedName>
        <fullName evidence="2">Uncharacterized protein</fullName>
    </submittedName>
</protein>
<name>A0A1Y1X7Q3_9FUNG</name>
<dbReference type="OrthoDB" id="10339181at2759"/>
<evidence type="ECO:0000256" key="1">
    <source>
        <dbReference type="SAM" id="SignalP"/>
    </source>
</evidence>
<organism evidence="2 3">
    <name type="scientific">Anaeromyces robustus</name>
    <dbReference type="NCBI Taxonomy" id="1754192"/>
    <lineage>
        <taxon>Eukaryota</taxon>
        <taxon>Fungi</taxon>
        <taxon>Fungi incertae sedis</taxon>
        <taxon>Chytridiomycota</taxon>
        <taxon>Chytridiomycota incertae sedis</taxon>
        <taxon>Neocallimastigomycetes</taxon>
        <taxon>Neocallimastigales</taxon>
        <taxon>Neocallimastigaceae</taxon>
        <taxon>Anaeromyces</taxon>
    </lineage>
</organism>
<reference evidence="2 3" key="2">
    <citation type="submission" date="2016-08" db="EMBL/GenBank/DDBJ databases">
        <title>Pervasive Adenine N6-methylation of Active Genes in Fungi.</title>
        <authorList>
            <consortium name="DOE Joint Genome Institute"/>
            <person name="Mondo S.J."/>
            <person name="Dannebaum R.O."/>
            <person name="Kuo R.C."/>
            <person name="Labutti K."/>
            <person name="Haridas S."/>
            <person name="Kuo A."/>
            <person name="Salamov A."/>
            <person name="Ahrendt S.R."/>
            <person name="Lipzen A."/>
            <person name="Sullivan W."/>
            <person name="Andreopoulos W.B."/>
            <person name="Clum A."/>
            <person name="Lindquist E."/>
            <person name="Daum C."/>
            <person name="Ramamoorthy G.K."/>
            <person name="Gryganskyi A."/>
            <person name="Culley D."/>
            <person name="Magnuson J.K."/>
            <person name="James T.Y."/>
            <person name="O'Malley M.A."/>
            <person name="Stajich J.E."/>
            <person name="Spatafora J.W."/>
            <person name="Visel A."/>
            <person name="Grigoriev I.V."/>
        </authorList>
    </citation>
    <scope>NUCLEOTIDE SEQUENCE [LARGE SCALE GENOMIC DNA]</scope>
    <source>
        <strain evidence="2 3">S4</strain>
    </source>
</reference>
<evidence type="ECO:0000313" key="3">
    <source>
        <dbReference type="Proteomes" id="UP000193944"/>
    </source>
</evidence>
<reference evidence="2 3" key="1">
    <citation type="submission" date="2016-08" db="EMBL/GenBank/DDBJ databases">
        <title>A Parts List for Fungal Cellulosomes Revealed by Comparative Genomics.</title>
        <authorList>
            <consortium name="DOE Joint Genome Institute"/>
            <person name="Haitjema C.H."/>
            <person name="Gilmore S.P."/>
            <person name="Henske J.K."/>
            <person name="Solomon K.V."/>
            <person name="De Groot R."/>
            <person name="Kuo A."/>
            <person name="Mondo S.J."/>
            <person name="Salamov A.A."/>
            <person name="Labutti K."/>
            <person name="Zhao Z."/>
            <person name="Chiniquy J."/>
            <person name="Barry K."/>
            <person name="Brewer H.M."/>
            <person name="Purvine S.O."/>
            <person name="Wright A.T."/>
            <person name="Boxma B."/>
            <person name="Van Alen T."/>
            <person name="Hackstein J.H."/>
            <person name="Baker S.E."/>
            <person name="Grigoriev I.V."/>
            <person name="O'Malley M.A."/>
        </authorList>
    </citation>
    <scope>NUCLEOTIDE SEQUENCE [LARGE SCALE GENOMIC DNA]</scope>
    <source>
        <strain evidence="2 3">S4</strain>
    </source>
</reference>
<gene>
    <name evidence="2" type="ORF">BCR32DRAFT_327324</name>
</gene>
<evidence type="ECO:0000313" key="2">
    <source>
        <dbReference type="EMBL" id="ORX81364.1"/>
    </source>
</evidence>
<dbReference type="Proteomes" id="UP000193944">
    <property type="component" value="Unassembled WGS sequence"/>
</dbReference>
<keyword evidence="3" id="KW-1185">Reference proteome</keyword>